<organism evidence="1 2">
    <name type="scientific">Limosilactobacillus coleohominis 101-4-CHN</name>
    <dbReference type="NCBI Taxonomy" id="575594"/>
    <lineage>
        <taxon>Bacteria</taxon>
        <taxon>Bacillati</taxon>
        <taxon>Bacillota</taxon>
        <taxon>Bacilli</taxon>
        <taxon>Lactobacillales</taxon>
        <taxon>Lactobacillaceae</taxon>
        <taxon>Limosilactobacillus</taxon>
    </lineage>
</organism>
<dbReference type="AlphaFoldDB" id="C7XUB2"/>
<proteinExistence type="predicted"/>
<dbReference type="STRING" id="575594.HMPREF0501_00278"/>
<sequence length="110" mass="13373">MVTVVDKVWTKKAGQKIIGQLDRHFKNNIVQVRYWIIVNYYAPKTGYTFFFNIRRPHHFTRSIPLGQVSDCSFDELIIILNEIRTKYHFTFVYYHFSRKEQRRLSQEVNQ</sequence>
<reference evidence="1 2" key="1">
    <citation type="submission" date="2009-06" db="EMBL/GenBank/DDBJ databases">
        <title>The Genome Sequence of Lactobacillus coleohominis strain 101-4-CHN.</title>
        <authorList>
            <consortium name="The Broad Institute Genome Sequencing Platform"/>
            <person name="Ward D."/>
            <person name="Young S.K."/>
            <person name="Zeng Q."/>
            <person name="Koehrsen M."/>
            <person name="Alvarado L."/>
            <person name="Berlin A."/>
            <person name="Borenstein D."/>
            <person name="Chen Z."/>
            <person name="Engels R."/>
            <person name="Freedman E."/>
            <person name="Gellesch M."/>
            <person name="Goldberg J."/>
            <person name="Griggs A."/>
            <person name="Gujja S."/>
            <person name="Heiman D."/>
            <person name="Hepburn T."/>
            <person name="Howarth C."/>
            <person name="Jen D."/>
            <person name="Larson L."/>
            <person name="Lewis B."/>
            <person name="Mehta T."/>
            <person name="Park D."/>
            <person name="Pearson M."/>
            <person name="Roberts A."/>
            <person name="Saif S."/>
            <person name="Shea T."/>
            <person name="Shenoy N."/>
            <person name="Sisk P."/>
            <person name="Stolte C."/>
            <person name="Sykes S."/>
            <person name="Walk T."/>
            <person name="White J."/>
            <person name="Yandava C."/>
            <person name="Liu Y."/>
            <person name="Xu Q."/>
            <person name="Lander E."/>
            <person name="Nusbaum C."/>
            <person name="Galagan J."/>
            <person name="Birren B."/>
        </authorList>
    </citation>
    <scope>NUCLEOTIDE SEQUENCE [LARGE SCALE GENOMIC DNA]</scope>
    <source>
        <strain evidence="1 2">101-4-CHN</strain>
    </source>
</reference>
<accession>C7XUB2</accession>
<protein>
    <submittedName>
        <fullName evidence="1">Uncharacterized protein</fullName>
    </submittedName>
</protein>
<gene>
    <name evidence="1" type="ORF">HMPREF0501_00278</name>
</gene>
<name>C7XUB2_9LACO</name>
<dbReference type="Proteomes" id="UP000003987">
    <property type="component" value="Unassembled WGS sequence"/>
</dbReference>
<evidence type="ECO:0000313" key="2">
    <source>
        <dbReference type="Proteomes" id="UP000003987"/>
    </source>
</evidence>
<dbReference type="HOGENOM" id="CLU_172483_0_0_9"/>
<dbReference type="EMBL" id="GG698802">
    <property type="protein sequence ID" value="EEU30873.1"/>
    <property type="molecule type" value="Genomic_DNA"/>
</dbReference>
<keyword evidence="2" id="KW-1185">Reference proteome</keyword>
<evidence type="ECO:0000313" key="1">
    <source>
        <dbReference type="EMBL" id="EEU30873.1"/>
    </source>
</evidence>